<dbReference type="SMART" id="SM00741">
    <property type="entry name" value="SapB"/>
    <property type="match status" value="1"/>
</dbReference>
<name>A0ABQ0DKM5_9EUKA</name>
<proteinExistence type="predicted"/>
<keyword evidence="1" id="KW-1015">Disulfide bond</keyword>
<dbReference type="PROSITE" id="PS51257">
    <property type="entry name" value="PROKAR_LIPOPROTEIN"/>
    <property type="match status" value="1"/>
</dbReference>
<reference evidence="4 5" key="1">
    <citation type="journal article" date="2019" name="PLoS Negl. Trop. Dis.">
        <title>Whole genome sequencing of Entamoeba nuttalli reveals mammalian host-related molecular signatures and a novel octapeptide-repeat surface protein.</title>
        <authorList>
            <person name="Tanaka M."/>
            <person name="Makiuchi T."/>
            <person name="Komiyama T."/>
            <person name="Shiina T."/>
            <person name="Osaki K."/>
            <person name="Tachibana H."/>
        </authorList>
    </citation>
    <scope>NUCLEOTIDE SEQUENCE [LARGE SCALE GENOMIC DNA]</scope>
    <source>
        <strain evidence="4 5">P19-061405</strain>
    </source>
</reference>
<evidence type="ECO:0000256" key="1">
    <source>
        <dbReference type="ARBA" id="ARBA00023157"/>
    </source>
</evidence>
<accession>A0ABQ0DKM5</accession>
<dbReference type="InterPro" id="IPR011001">
    <property type="entry name" value="Saposin-like"/>
</dbReference>
<protein>
    <recommendedName>
        <fullName evidence="3">Saposin B-type domain-containing protein</fullName>
    </recommendedName>
</protein>
<gene>
    <name evidence="4" type="ORF">ENUP19_0144G0007</name>
</gene>
<keyword evidence="2" id="KW-0732">Signal</keyword>
<evidence type="ECO:0000256" key="2">
    <source>
        <dbReference type="SAM" id="SignalP"/>
    </source>
</evidence>
<dbReference type="PROSITE" id="PS50015">
    <property type="entry name" value="SAP_B"/>
    <property type="match status" value="1"/>
</dbReference>
<dbReference type="SUPFAM" id="SSF47862">
    <property type="entry name" value="Saposin"/>
    <property type="match status" value="1"/>
</dbReference>
<feature type="domain" description="Saposin B-type" evidence="3">
    <location>
        <begin position="14"/>
        <end position="92"/>
    </location>
</feature>
<sequence>MKALLIALLCALALAGSCINCFHIIDDSRFYTSHGKDYMMEYMEGLCEYTDGGWTDACNYMKNYGMENVVDLMMNGTSAMEICTIIGNCPYN</sequence>
<evidence type="ECO:0000313" key="5">
    <source>
        <dbReference type="Proteomes" id="UP001628156"/>
    </source>
</evidence>
<dbReference type="Gene3D" id="1.10.225.10">
    <property type="entry name" value="Saposin-like"/>
    <property type="match status" value="1"/>
</dbReference>
<evidence type="ECO:0000313" key="4">
    <source>
        <dbReference type="EMBL" id="GAB1223364.1"/>
    </source>
</evidence>
<evidence type="ECO:0000259" key="3">
    <source>
        <dbReference type="PROSITE" id="PS50015"/>
    </source>
</evidence>
<dbReference type="EMBL" id="BAAFRS010000144">
    <property type="protein sequence ID" value="GAB1223364.1"/>
    <property type="molecule type" value="Genomic_DNA"/>
</dbReference>
<dbReference type="Proteomes" id="UP001628156">
    <property type="component" value="Unassembled WGS sequence"/>
</dbReference>
<organism evidence="4 5">
    <name type="scientific">Entamoeba nuttalli</name>
    <dbReference type="NCBI Taxonomy" id="412467"/>
    <lineage>
        <taxon>Eukaryota</taxon>
        <taxon>Amoebozoa</taxon>
        <taxon>Evosea</taxon>
        <taxon>Archamoebae</taxon>
        <taxon>Mastigamoebida</taxon>
        <taxon>Entamoebidae</taxon>
        <taxon>Entamoeba</taxon>
    </lineage>
</organism>
<comment type="caution">
    <text evidence="4">The sequence shown here is derived from an EMBL/GenBank/DDBJ whole genome shotgun (WGS) entry which is preliminary data.</text>
</comment>
<dbReference type="InterPro" id="IPR008139">
    <property type="entry name" value="SaposinB_dom"/>
</dbReference>
<keyword evidence="5" id="KW-1185">Reference proteome</keyword>
<feature type="signal peptide" evidence="2">
    <location>
        <begin position="1"/>
        <end position="15"/>
    </location>
</feature>
<feature type="chain" id="PRO_5047243542" description="Saposin B-type domain-containing protein" evidence="2">
    <location>
        <begin position="16"/>
        <end position="92"/>
    </location>
</feature>